<dbReference type="PANTHER" id="PTHR33908">
    <property type="entry name" value="MANNOSYLTRANSFERASE YKCB-RELATED"/>
    <property type="match status" value="1"/>
</dbReference>
<dbReference type="GO" id="GO:0005886">
    <property type="term" value="C:plasma membrane"/>
    <property type="evidence" value="ECO:0007669"/>
    <property type="project" value="UniProtKB-SubCell"/>
</dbReference>
<evidence type="ECO:0000313" key="9">
    <source>
        <dbReference type="EMBL" id="GGA69807.1"/>
    </source>
</evidence>
<dbReference type="InterPro" id="IPR050297">
    <property type="entry name" value="LipidA_mod_glycosyltrf_83"/>
</dbReference>
<keyword evidence="7 8" id="KW-0472">Membrane</keyword>
<evidence type="ECO:0000256" key="6">
    <source>
        <dbReference type="ARBA" id="ARBA00022989"/>
    </source>
</evidence>
<keyword evidence="4" id="KW-0808">Transferase</keyword>
<accession>A0A916RVN8</accession>
<evidence type="ECO:0000256" key="4">
    <source>
        <dbReference type="ARBA" id="ARBA00022679"/>
    </source>
</evidence>
<protein>
    <submittedName>
        <fullName evidence="9">Membrane protein</fullName>
    </submittedName>
</protein>
<comment type="caution">
    <text evidence="9">The sequence shown here is derived from an EMBL/GenBank/DDBJ whole genome shotgun (WGS) entry which is preliminary data.</text>
</comment>
<proteinExistence type="predicted"/>
<feature type="transmembrane region" description="Helical" evidence="8">
    <location>
        <begin position="355"/>
        <end position="373"/>
    </location>
</feature>
<evidence type="ECO:0000256" key="8">
    <source>
        <dbReference type="SAM" id="Phobius"/>
    </source>
</evidence>
<evidence type="ECO:0000256" key="1">
    <source>
        <dbReference type="ARBA" id="ARBA00004651"/>
    </source>
</evidence>
<feature type="transmembrane region" description="Helical" evidence="8">
    <location>
        <begin position="192"/>
        <end position="225"/>
    </location>
</feature>
<evidence type="ECO:0000256" key="5">
    <source>
        <dbReference type="ARBA" id="ARBA00022692"/>
    </source>
</evidence>
<evidence type="ECO:0000256" key="2">
    <source>
        <dbReference type="ARBA" id="ARBA00022475"/>
    </source>
</evidence>
<comment type="subcellular location">
    <subcellularLocation>
        <location evidence="1">Cell membrane</location>
        <topology evidence="1">Multi-pass membrane protein</topology>
    </subcellularLocation>
</comment>
<keyword evidence="6 8" id="KW-1133">Transmembrane helix</keyword>
<feature type="transmembrane region" description="Helical" evidence="8">
    <location>
        <begin position="231"/>
        <end position="249"/>
    </location>
</feature>
<evidence type="ECO:0000256" key="7">
    <source>
        <dbReference type="ARBA" id="ARBA00023136"/>
    </source>
</evidence>
<name>A0A916RVN8_9BACT</name>
<gene>
    <name evidence="9" type="ORF">GCM10011507_21690</name>
</gene>
<keyword evidence="10" id="KW-1185">Reference proteome</keyword>
<keyword evidence="2" id="KW-1003">Cell membrane</keyword>
<dbReference type="PANTHER" id="PTHR33908:SF11">
    <property type="entry name" value="MEMBRANE PROTEIN"/>
    <property type="match status" value="1"/>
</dbReference>
<dbReference type="GO" id="GO:0009103">
    <property type="term" value="P:lipopolysaccharide biosynthetic process"/>
    <property type="evidence" value="ECO:0007669"/>
    <property type="project" value="UniProtKB-ARBA"/>
</dbReference>
<sequence length="428" mass="48588">MRGAEGDAQLPWRIFWIAFLVRVLYITLAHTFRFRPTDEHFQFGWEAGRIARALATGHGYSDPFGNSFIGHTGATAWLPPLYPLLVAGAFKLFGVYSPLSAWVLLVINSALSAATVLAVWEIAMRCFSWRTAIWSAWLWTLYPAAMQYAVRWIWEMTLTAALFTWIIVLALRMRNVDRNHCFRDDTSSSRQTLRWVIFSIFWAAIALSNSTLLLFLPVCGLWTMLGPRPHGLRDAVISGLVFLACLAPWEARNFHAFHTFIPLRGNLGAELYMGNGPGSTGFLITYDHPNEAPNQFHLYAKLGEVRYVRMRGDLAKAYIHAHPAHFIKNCIKRIYFFWFGVPSVSPWSVEIPRRINFGFITLAGLMGLGLALWRKVPAAGMMAWAFLLLPVSYYLVTAGARFRHPLEPMMTIFAVYLFQSATPRNAKT</sequence>
<keyword evidence="3" id="KW-0328">Glycosyltransferase</keyword>
<dbReference type="GO" id="GO:0016763">
    <property type="term" value="F:pentosyltransferase activity"/>
    <property type="evidence" value="ECO:0007669"/>
    <property type="project" value="TreeGrafter"/>
</dbReference>
<keyword evidence="5 8" id="KW-0812">Transmembrane</keyword>
<dbReference type="AlphaFoldDB" id="A0A916RVN8"/>
<evidence type="ECO:0000256" key="3">
    <source>
        <dbReference type="ARBA" id="ARBA00022676"/>
    </source>
</evidence>
<dbReference type="EMBL" id="BMJB01000001">
    <property type="protein sequence ID" value="GGA69807.1"/>
    <property type="molecule type" value="Genomic_DNA"/>
</dbReference>
<reference evidence="9" key="1">
    <citation type="journal article" date="2014" name="Int. J. Syst. Evol. Microbiol.">
        <title>Complete genome sequence of Corynebacterium casei LMG S-19264T (=DSM 44701T), isolated from a smear-ripened cheese.</title>
        <authorList>
            <consortium name="US DOE Joint Genome Institute (JGI-PGF)"/>
            <person name="Walter F."/>
            <person name="Albersmeier A."/>
            <person name="Kalinowski J."/>
            <person name="Ruckert C."/>
        </authorList>
    </citation>
    <scope>NUCLEOTIDE SEQUENCE</scope>
    <source>
        <strain evidence="9">CGMCC 1.15447</strain>
    </source>
</reference>
<reference evidence="9" key="2">
    <citation type="submission" date="2020-09" db="EMBL/GenBank/DDBJ databases">
        <authorList>
            <person name="Sun Q."/>
            <person name="Zhou Y."/>
        </authorList>
    </citation>
    <scope>NUCLEOTIDE SEQUENCE</scope>
    <source>
        <strain evidence="9">CGMCC 1.15447</strain>
    </source>
</reference>
<feature type="transmembrane region" description="Helical" evidence="8">
    <location>
        <begin position="12"/>
        <end position="32"/>
    </location>
</feature>
<feature type="transmembrane region" description="Helical" evidence="8">
    <location>
        <begin position="99"/>
        <end position="120"/>
    </location>
</feature>
<feature type="transmembrane region" description="Helical" evidence="8">
    <location>
        <begin position="379"/>
        <end position="400"/>
    </location>
</feature>
<dbReference type="Proteomes" id="UP000648801">
    <property type="component" value="Unassembled WGS sequence"/>
</dbReference>
<dbReference type="RefSeq" id="WP_188759295.1">
    <property type="nucleotide sequence ID" value="NZ_BMJB01000001.1"/>
</dbReference>
<feature type="transmembrane region" description="Helical" evidence="8">
    <location>
        <begin position="152"/>
        <end position="171"/>
    </location>
</feature>
<organism evidence="9 10">
    <name type="scientific">Edaphobacter acidisoli</name>
    <dbReference type="NCBI Taxonomy" id="2040573"/>
    <lineage>
        <taxon>Bacteria</taxon>
        <taxon>Pseudomonadati</taxon>
        <taxon>Acidobacteriota</taxon>
        <taxon>Terriglobia</taxon>
        <taxon>Terriglobales</taxon>
        <taxon>Acidobacteriaceae</taxon>
        <taxon>Edaphobacter</taxon>
    </lineage>
</organism>
<evidence type="ECO:0000313" key="10">
    <source>
        <dbReference type="Proteomes" id="UP000648801"/>
    </source>
</evidence>